<dbReference type="AlphaFoldDB" id="J4KKM6"/>
<evidence type="ECO:0000313" key="2">
    <source>
        <dbReference type="Proteomes" id="UP000002762"/>
    </source>
</evidence>
<evidence type="ECO:0000313" key="1">
    <source>
        <dbReference type="EMBL" id="EJP60719.1"/>
    </source>
</evidence>
<gene>
    <name evidence="1" type="ORF">BBA_10332</name>
</gene>
<accession>J4KKM6</accession>
<dbReference type="EMBL" id="JH725284">
    <property type="protein sequence ID" value="EJP60719.1"/>
    <property type="molecule type" value="Genomic_DNA"/>
</dbReference>
<dbReference type="InParanoid" id="J4KKM6"/>
<organism evidence="1 2">
    <name type="scientific">Beauveria bassiana (strain ARSEF 2860)</name>
    <name type="common">White muscardine disease fungus</name>
    <name type="synonym">Tritirachium shiotae</name>
    <dbReference type="NCBI Taxonomy" id="655819"/>
    <lineage>
        <taxon>Eukaryota</taxon>
        <taxon>Fungi</taxon>
        <taxon>Dikarya</taxon>
        <taxon>Ascomycota</taxon>
        <taxon>Pezizomycotina</taxon>
        <taxon>Sordariomycetes</taxon>
        <taxon>Hypocreomycetidae</taxon>
        <taxon>Hypocreales</taxon>
        <taxon>Cordycipitaceae</taxon>
        <taxon>Beauveria</taxon>
    </lineage>
</organism>
<dbReference type="RefSeq" id="XP_008603651.1">
    <property type="nucleotide sequence ID" value="XM_008605429.1"/>
</dbReference>
<proteinExistence type="predicted"/>
<dbReference type="Proteomes" id="UP000002762">
    <property type="component" value="Unassembled WGS sequence"/>
</dbReference>
<dbReference type="HOGENOM" id="CLU_2903863_0_0_1"/>
<protein>
    <submittedName>
        <fullName evidence="1">Uncharacterized protein</fullName>
    </submittedName>
</protein>
<reference evidence="1 2" key="1">
    <citation type="journal article" date="2012" name="Sci. Rep.">
        <title>Genomic perspectives on the evolution of fungal entomopathogenicity in Beauveria bassiana.</title>
        <authorList>
            <person name="Xiao G."/>
            <person name="Ying S.H."/>
            <person name="Zheng P."/>
            <person name="Wang Z.L."/>
            <person name="Zhang S."/>
            <person name="Xie X.Q."/>
            <person name="Shang Y."/>
            <person name="St Leger R.J."/>
            <person name="Zhao G.P."/>
            <person name="Wang C."/>
            <person name="Feng M.G."/>
        </authorList>
    </citation>
    <scope>NUCLEOTIDE SEQUENCE [LARGE SCALE GENOMIC DNA]</scope>
    <source>
        <strain evidence="1 2">ARSEF 2860</strain>
    </source>
</reference>
<keyword evidence="2" id="KW-1185">Reference proteome</keyword>
<name>J4KKM6_BEAB2</name>
<dbReference type="GeneID" id="19893344"/>
<sequence length="62" mass="6723">MHCPTSKSFPDLTALVNEFSKGGEPPKVRDVSGCRPGHAAIISQKTNNLGRHRRARKAADIP</sequence>